<dbReference type="GO" id="GO:0044206">
    <property type="term" value="P:UMP salvage"/>
    <property type="evidence" value="ECO:0007669"/>
    <property type="project" value="UniProtKB-UniPathway"/>
</dbReference>
<evidence type="ECO:0000256" key="11">
    <source>
        <dbReference type="ARBA" id="ARBA00022741"/>
    </source>
</evidence>
<proteinExistence type="inferred from homology"/>
<dbReference type="SUPFAM" id="SSF53271">
    <property type="entry name" value="PRTase-like"/>
    <property type="match status" value="1"/>
</dbReference>
<evidence type="ECO:0000256" key="1">
    <source>
        <dbReference type="ARBA" id="ARBA00001946"/>
    </source>
</evidence>
<comment type="catalytic activity">
    <reaction evidence="15">
        <text>cytidine + ATP = CMP + ADP + H(+)</text>
        <dbReference type="Rhea" id="RHEA:24674"/>
        <dbReference type="ChEBI" id="CHEBI:15378"/>
        <dbReference type="ChEBI" id="CHEBI:17562"/>
        <dbReference type="ChEBI" id="CHEBI:30616"/>
        <dbReference type="ChEBI" id="CHEBI:60377"/>
        <dbReference type="ChEBI" id="CHEBI:456216"/>
        <dbReference type="EC" id="2.7.1.48"/>
    </reaction>
</comment>
<dbReference type="Proteomes" id="UP000790787">
    <property type="component" value="Chromosome 1"/>
</dbReference>
<dbReference type="UniPathway" id="UPA00574">
    <property type="reaction ID" value="UER00637"/>
</dbReference>
<comment type="similarity">
    <text evidence="6">Belongs to the UPRTase family.</text>
</comment>
<dbReference type="EC" id="2.7.1.48" evidence="15"/>
<dbReference type="NCBIfam" id="NF004018">
    <property type="entry name" value="PRK05480.1"/>
    <property type="match status" value="1"/>
</dbReference>
<comment type="pathway">
    <text evidence="3 15">Pyrimidine metabolism; CTP biosynthesis via salvage pathway; CTP from cytidine: step 1/3.</text>
</comment>
<dbReference type="GeneID" id="107788651"/>
<reference evidence="18" key="1">
    <citation type="journal article" date="2014" name="Nat. Commun.">
        <title>The tobacco genome sequence and its comparison with those of tomato and potato.</title>
        <authorList>
            <person name="Sierro N."/>
            <person name="Battey J.N."/>
            <person name="Ouadi S."/>
            <person name="Bakaher N."/>
            <person name="Bovet L."/>
            <person name="Willig A."/>
            <person name="Goepfert S."/>
            <person name="Peitsch M.C."/>
            <person name="Ivanov N.V."/>
        </authorList>
    </citation>
    <scope>NUCLEOTIDE SEQUENCE [LARGE SCALE GENOMIC DNA]</scope>
</reference>
<evidence type="ECO:0000259" key="16">
    <source>
        <dbReference type="Pfam" id="PF00485"/>
    </source>
</evidence>
<evidence type="ECO:0000256" key="13">
    <source>
        <dbReference type="ARBA" id="ARBA00023134"/>
    </source>
</evidence>
<keyword evidence="10 15" id="KW-0808">Transferase</keyword>
<dbReference type="GO" id="GO:0004849">
    <property type="term" value="F:uridine kinase activity"/>
    <property type="evidence" value="ECO:0007669"/>
    <property type="project" value="UniProtKB-EC"/>
</dbReference>
<dbReference type="UniPathway" id="UPA00579">
    <property type="reaction ID" value="UER00640"/>
</dbReference>
<comment type="pathway">
    <text evidence="2 15">Pyrimidine metabolism; UMP biosynthesis via salvage pathway; UMP from uridine: step 1/1.</text>
</comment>
<keyword evidence="15" id="KW-0067">ATP-binding</keyword>
<dbReference type="InterPro" id="IPR027417">
    <property type="entry name" value="P-loop_NTPase"/>
</dbReference>
<evidence type="ECO:0000256" key="2">
    <source>
        <dbReference type="ARBA" id="ARBA00004690"/>
    </source>
</evidence>
<dbReference type="InterPro" id="IPR000764">
    <property type="entry name" value="Uridine_kinase-like"/>
</dbReference>
<name>A0A1S3ZMR4_TOBAC</name>
<dbReference type="PANTHER" id="PTHR10285">
    <property type="entry name" value="URIDINE KINASE"/>
    <property type="match status" value="1"/>
</dbReference>
<dbReference type="SUPFAM" id="SSF52540">
    <property type="entry name" value="P-loop containing nucleoside triphosphate hydrolases"/>
    <property type="match status" value="1"/>
</dbReference>
<dbReference type="GO" id="GO:0016757">
    <property type="term" value="F:glycosyltransferase activity"/>
    <property type="evidence" value="ECO:0007669"/>
    <property type="project" value="UniProtKB-KW"/>
</dbReference>
<comment type="similarity">
    <text evidence="15">Belongs to the uridine kinase family.</text>
</comment>
<evidence type="ECO:0000256" key="3">
    <source>
        <dbReference type="ARBA" id="ARBA00004784"/>
    </source>
</evidence>
<feature type="domain" description="Phosphoribosyltransferase" evidence="17">
    <location>
        <begin position="260"/>
        <end position="436"/>
    </location>
</feature>
<evidence type="ECO:0000256" key="7">
    <source>
        <dbReference type="ARBA" id="ARBA00010723"/>
    </source>
</evidence>
<dbReference type="CDD" id="cd02023">
    <property type="entry name" value="UMPK"/>
    <property type="match status" value="1"/>
</dbReference>
<dbReference type="Gene3D" id="3.40.50.300">
    <property type="entry name" value="P-loop containing nucleotide triphosphate hydrolases"/>
    <property type="match status" value="1"/>
</dbReference>
<dbReference type="GO" id="GO:0005524">
    <property type="term" value="F:ATP binding"/>
    <property type="evidence" value="ECO:0007669"/>
    <property type="project" value="UniProtKB-KW"/>
</dbReference>
<evidence type="ECO:0000259" key="17">
    <source>
        <dbReference type="Pfam" id="PF14681"/>
    </source>
</evidence>
<dbReference type="PRINTS" id="PR00988">
    <property type="entry name" value="URIDINKINASE"/>
</dbReference>
<dbReference type="InterPro" id="IPR000836">
    <property type="entry name" value="PRTase_dom"/>
</dbReference>
<dbReference type="RefSeq" id="XP_016465830.1">
    <property type="nucleotide sequence ID" value="XM_016610344.2"/>
</dbReference>
<feature type="domain" description="Phosphoribulokinase/uridine kinase" evidence="16">
    <location>
        <begin position="47"/>
        <end position="233"/>
    </location>
</feature>
<dbReference type="OrthoDB" id="106623at2759"/>
<dbReference type="GO" id="GO:0005525">
    <property type="term" value="F:GTP binding"/>
    <property type="evidence" value="ECO:0007669"/>
    <property type="project" value="UniProtKB-KW"/>
</dbReference>
<dbReference type="InterPro" id="IPR029057">
    <property type="entry name" value="PRTase-like"/>
</dbReference>
<keyword evidence="9" id="KW-0328">Glycosyltransferase</keyword>
<dbReference type="GO" id="GO:0043771">
    <property type="term" value="F:cytidine kinase activity"/>
    <property type="evidence" value="ECO:0007669"/>
    <property type="project" value="RHEA"/>
</dbReference>
<dbReference type="AlphaFoldDB" id="A0A1S3ZMR4"/>
<dbReference type="CDD" id="cd06223">
    <property type="entry name" value="PRTases_typeI"/>
    <property type="match status" value="1"/>
</dbReference>
<dbReference type="FunFam" id="3.40.50.2020:FF:000023">
    <property type="entry name" value="Probable uracil phosphoribosyltransferase"/>
    <property type="match status" value="1"/>
</dbReference>
<dbReference type="InterPro" id="IPR006083">
    <property type="entry name" value="PRK/URK"/>
</dbReference>
<evidence type="ECO:0000256" key="12">
    <source>
        <dbReference type="ARBA" id="ARBA00022777"/>
    </source>
</evidence>
<evidence type="ECO:0000256" key="6">
    <source>
        <dbReference type="ARBA" id="ARBA00009516"/>
    </source>
</evidence>
<protein>
    <recommendedName>
        <fullName evidence="15">Uridine kinase</fullName>
        <ecNumber evidence="15">2.7.1.48</ecNumber>
    </recommendedName>
</protein>
<keyword evidence="8" id="KW-0021">Allosteric enzyme</keyword>
<comment type="similarity">
    <text evidence="5">In the N-terminal section; belongs to the uridine kinase family.</text>
</comment>
<evidence type="ECO:0000256" key="9">
    <source>
        <dbReference type="ARBA" id="ARBA00022676"/>
    </source>
</evidence>
<keyword evidence="18" id="KW-1185">Reference proteome</keyword>
<evidence type="ECO:0000256" key="10">
    <source>
        <dbReference type="ARBA" id="ARBA00022679"/>
    </source>
</evidence>
<evidence type="ECO:0000256" key="14">
    <source>
        <dbReference type="ARBA" id="ARBA00023268"/>
    </source>
</evidence>
<dbReference type="NCBIfam" id="TIGR00235">
    <property type="entry name" value="udk"/>
    <property type="match status" value="1"/>
</dbReference>
<dbReference type="GO" id="GO:0044211">
    <property type="term" value="P:CTP salvage"/>
    <property type="evidence" value="ECO:0007669"/>
    <property type="project" value="UniProtKB-UniPathway"/>
</dbReference>
<evidence type="ECO:0000313" key="19">
    <source>
        <dbReference type="RefSeq" id="XP_016465830.1"/>
    </source>
</evidence>
<evidence type="ECO:0000313" key="18">
    <source>
        <dbReference type="Proteomes" id="UP000790787"/>
    </source>
</evidence>
<dbReference type="FunFam" id="3.40.50.300:FF:000339">
    <property type="entry name" value="Uridine kinase"/>
    <property type="match status" value="1"/>
</dbReference>
<reference evidence="19" key="2">
    <citation type="submission" date="2025-08" db="UniProtKB">
        <authorList>
            <consortium name="RefSeq"/>
        </authorList>
    </citation>
    <scope>IDENTIFICATION</scope>
    <source>
        <tissue evidence="19">Leaf</tissue>
    </source>
</reference>
<evidence type="ECO:0000256" key="15">
    <source>
        <dbReference type="RuleBase" id="RU003825"/>
    </source>
</evidence>
<evidence type="ECO:0000256" key="8">
    <source>
        <dbReference type="ARBA" id="ARBA00022533"/>
    </source>
</evidence>
<dbReference type="Gene3D" id="3.40.50.2020">
    <property type="match status" value="1"/>
</dbReference>
<evidence type="ECO:0000256" key="4">
    <source>
        <dbReference type="ARBA" id="ARBA00005180"/>
    </source>
</evidence>
<comment type="similarity">
    <text evidence="7">In the C-terminal section; belongs to the UPRTase family.</text>
</comment>
<dbReference type="RefSeq" id="XP_016465830.1">
    <property type="nucleotide sequence ID" value="XM_016610344.1"/>
</dbReference>
<evidence type="ECO:0000256" key="5">
    <source>
        <dbReference type="ARBA" id="ARBA00008173"/>
    </source>
</evidence>
<organism evidence="18 19">
    <name type="scientific">Nicotiana tabacum</name>
    <name type="common">Common tobacco</name>
    <dbReference type="NCBI Taxonomy" id="4097"/>
    <lineage>
        <taxon>Eukaryota</taxon>
        <taxon>Viridiplantae</taxon>
        <taxon>Streptophyta</taxon>
        <taxon>Embryophyta</taxon>
        <taxon>Tracheophyta</taxon>
        <taxon>Spermatophyta</taxon>
        <taxon>Magnoliopsida</taxon>
        <taxon>eudicotyledons</taxon>
        <taxon>Gunneridae</taxon>
        <taxon>Pentapetalae</taxon>
        <taxon>asterids</taxon>
        <taxon>lamiids</taxon>
        <taxon>Solanales</taxon>
        <taxon>Solanaceae</taxon>
        <taxon>Nicotianoideae</taxon>
        <taxon>Nicotianeae</taxon>
        <taxon>Nicotiana</taxon>
    </lineage>
</organism>
<keyword evidence="13" id="KW-0342">GTP-binding</keyword>
<accession>A0A1S3ZMR4</accession>
<comment type="cofactor">
    <cofactor evidence="1">
        <name>Mg(2+)</name>
        <dbReference type="ChEBI" id="CHEBI:18420"/>
    </cofactor>
</comment>
<gene>
    <name evidence="19" type="primary">LOC107788651</name>
</gene>
<keyword evidence="12 15" id="KW-0418">Kinase</keyword>
<sequence length="439" mass="49139">MGSKAVEDLIQASSGVHYSGFHLEEPHTSEVEQPTTSIDESVKQPFVIGVAGGAAAGKTTVCDLIIDQLHDQRVVLVNQDSFYHNLTPEELTKVHEYNFDHPDAFDTELLLRVMEKLKHGQAVDIPKYDFKSYKNDVFPLRRVNPSDVIILEGILIFHDPRVRDLMSMKIFVDTDADVRLARRIRRDTAEKGRDIATVLDQYSKFVKSAFDDFILPTKKYADIIIPRGGDNHVAIDLIVQHIRTKLGQHDLCKIYPNLYVIQSTFQVVEHGLGHLPFTEKQVITPTGSVYSGVDFCKRLCGVSVIRSGESMENALRACCKGIKIGKILIHREGDNGQQLIYEKLPEDIAERHVLLLDPILGTGNSAVQAISLLLKKGVPESNILFLNLISAPQGVHVVCKRFPRIKIVTSEIENGLNDDFRVIPGMGEFGDRYFGTDND</sequence>
<dbReference type="Pfam" id="PF14681">
    <property type="entry name" value="UPRTase"/>
    <property type="match status" value="1"/>
</dbReference>
<comment type="pathway">
    <text evidence="4">Pyrimidine metabolism; UMP biosynthesis via salvage pathway; UMP from uracil: step 1/1.</text>
</comment>
<dbReference type="Pfam" id="PF00485">
    <property type="entry name" value="PRK"/>
    <property type="match status" value="1"/>
</dbReference>
<keyword evidence="11 15" id="KW-0547">Nucleotide-binding</keyword>
<comment type="catalytic activity">
    <reaction evidence="15">
        <text>uridine + ATP = UMP + ADP + H(+)</text>
        <dbReference type="Rhea" id="RHEA:16825"/>
        <dbReference type="ChEBI" id="CHEBI:15378"/>
        <dbReference type="ChEBI" id="CHEBI:16704"/>
        <dbReference type="ChEBI" id="CHEBI:30616"/>
        <dbReference type="ChEBI" id="CHEBI:57865"/>
        <dbReference type="ChEBI" id="CHEBI:456216"/>
        <dbReference type="EC" id="2.7.1.48"/>
    </reaction>
</comment>
<keyword evidence="14" id="KW-0511">Multifunctional enzyme</keyword>